<comment type="caution">
    <text evidence="2">The sequence shown here is derived from an EMBL/GenBank/DDBJ whole genome shotgun (WGS) entry which is preliminary data.</text>
</comment>
<name>A0A917KES6_9ACTN</name>
<accession>A0A917KES6</accession>
<dbReference type="AlphaFoldDB" id="A0A917KES6"/>
<proteinExistence type="predicted"/>
<keyword evidence="3" id="KW-1185">Reference proteome</keyword>
<evidence type="ECO:0000313" key="3">
    <source>
        <dbReference type="Proteomes" id="UP000625682"/>
    </source>
</evidence>
<gene>
    <name evidence="2" type="ORF">GCM10012282_01420</name>
</gene>
<feature type="region of interest" description="Disordered" evidence="1">
    <location>
        <begin position="66"/>
        <end position="103"/>
    </location>
</feature>
<dbReference type="Proteomes" id="UP000625682">
    <property type="component" value="Unassembled WGS sequence"/>
</dbReference>
<organism evidence="2 3">
    <name type="scientific">Streptomyces lacrimifluminis</name>
    <dbReference type="NCBI Taxonomy" id="1500077"/>
    <lineage>
        <taxon>Bacteria</taxon>
        <taxon>Bacillati</taxon>
        <taxon>Actinomycetota</taxon>
        <taxon>Actinomycetes</taxon>
        <taxon>Kitasatosporales</taxon>
        <taxon>Streptomycetaceae</taxon>
        <taxon>Streptomyces</taxon>
    </lineage>
</organism>
<reference evidence="2" key="1">
    <citation type="journal article" date="2014" name="Int. J. Syst. Evol. Microbiol.">
        <title>Complete genome sequence of Corynebacterium casei LMG S-19264T (=DSM 44701T), isolated from a smear-ripened cheese.</title>
        <authorList>
            <consortium name="US DOE Joint Genome Institute (JGI-PGF)"/>
            <person name="Walter F."/>
            <person name="Albersmeier A."/>
            <person name="Kalinowski J."/>
            <person name="Ruckert C."/>
        </authorList>
    </citation>
    <scope>NUCLEOTIDE SEQUENCE</scope>
    <source>
        <strain evidence="2">CGMCC 4.7272</strain>
    </source>
</reference>
<sequence>MRVIGAITIRFGTVRPFSVTGRERTWAAREVWVGAVTWGLLGKGREMSGGSGAVACMCINYGRPGLHSGPPGRSAVIPATARATSGSPGHLGSRKRPRAAPSP</sequence>
<reference evidence="2" key="2">
    <citation type="submission" date="2020-09" db="EMBL/GenBank/DDBJ databases">
        <authorList>
            <person name="Sun Q."/>
            <person name="Zhou Y."/>
        </authorList>
    </citation>
    <scope>NUCLEOTIDE SEQUENCE</scope>
    <source>
        <strain evidence="2">CGMCC 4.7272</strain>
    </source>
</reference>
<evidence type="ECO:0000256" key="1">
    <source>
        <dbReference type="SAM" id="MobiDB-lite"/>
    </source>
</evidence>
<protein>
    <submittedName>
        <fullName evidence="2">Uncharacterized protein</fullName>
    </submittedName>
</protein>
<feature type="compositionally biased region" description="Basic residues" evidence="1">
    <location>
        <begin position="92"/>
        <end position="103"/>
    </location>
</feature>
<evidence type="ECO:0000313" key="2">
    <source>
        <dbReference type="EMBL" id="GGJ08473.1"/>
    </source>
</evidence>
<dbReference type="EMBL" id="BMMU01000001">
    <property type="protein sequence ID" value="GGJ08473.1"/>
    <property type="molecule type" value="Genomic_DNA"/>
</dbReference>